<dbReference type="InterPro" id="IPR010127">
    <property type="entry name" value="Phasin_subfam-1"/>
</dbReference>
<evidence type="ECO:0000259" key="2">
    <source>
        <dbReference type="Pfam" id="PF09361"/>
    </source>
</evidence>
<dbReference type="RefSeq" id="WP_188659625.1">
    <property type="nucleotide sequence ID" value="NZ_BMIH01000004.1"/>
</dbReference>
<protein>
    <recommendedName>
        <fullName evidence="2">Phasin domain-containing protein</fullName>
    </recommendedName>
</protein>
<feature type="compositionally biased region" description="Low complexity" evidence="1">
    <location>
        <begin position="13"/>
        <end position="29"/>
    </location>
</feature>
<dbReference type="EMBL" id="BMIH01000004">
    <property type="protein sequence ID" value="GGB38912.1"/>
    <property type="molecule type" value="Genomic_DNA"/>
</dbReference>
<keyword evidence="4" id="KW-1185">Reference proteome</keyword>
<reference evidence="3" key="1">
    <citation type="journal article" date="2014" name="Int. J. Syst. Evol. Microbiol.">
        <title>Complete genome sequence of Corynebacterium casei LMG S-19264T (=DSM 44701T), isolated from a smear-ripened cheese.</title>
        <authorList>
            <consortium name="US DOE Joint Genome Institute (JGI-PGF)"/>
            <person name="Walter F."/>
            <person name="Albersmeier A."/>
            <person name="Kalinowski J."/>
            <person name="Ruckert C."/>
        </authorList>
    </citation>
    <scope>NUCLEOTIDE SEQUENCE</scope>
    <source>
        <strain evidence="3">CGMCC 1.15330</strain>
    </source>
</reference>
<comment type="caution">
    <text evidence="3">The sequence shown here is derived from an EMBL/GenBank/DDBJ whole genome shotgun (WGS) entry which is preliminary data.</text>
</comment>
<evidence type="ECO:0000313" key="3">
    <source>
        <dbReference type="EMBL" id="GGB38912.1"/>
    </source>
</evidence>
<feature type="region of interest" description="Disordered" evidence="1">
    <location>
        <begin position="55"/>
        <end position="78"/>
    </location>
</feature>
<sequence length="311" mass="32137">MAAPSNKRPKRAPAPASAGIPGIVAPLASPAPVLPDPETVVEQALHVPAALARPVRKAPVRKAKPVEAESPAIDSPAPAPATIPEIVQQAEPARAVAVEAAADVAGTTSASAESLAETAQDAVETLQTQAAETAEQVTGSAEATVAHIAETTTTAAQAVHAKQEQTIMDTIQNSAEKTQAMFADANDRAKGAMEKGAKFFQELTEFGKGNVEAVVESSKIAAKGFETLGQDAAAYWKSSFEDATQAMRTLAAIKSPTELMKFQADYVRSSFDAMVAQASRGTEASLKLAGEVAQPISNRVAVAAEKMKVVA</sequence>
<gene>
    <name evidence="3" type="ORF">GCM10011380_30450</name>
</gene>
<feature type="domain" description="Phasin" evidence="2">
    <location>
        <begin position="201"/>
        <end position="300"/>
    </location>
</feature>
<dbReference type="InterPro" id="IPR018968">
    <property type="entry name" value="Phasin"/>
</dbReference>
<dbReference type="Pfam" id="PF09361">
    <property type="entry name" value="Phasin_2"/>
    <property type="match status" value="1"/>
</dbReference>
<dbReference type="NCBIfam" id="TIGR01841">
    <property type="entry name" value="phasin"/>
    <property type="match status" value="1"/>
</dbReference>
<evidence type="ECO:0000256" key="1">
    <source>
        <dbReference type="SAM" id="MobiDB-lite"/>
    </source>
</evidence>
<name>A0A916TBT3_9SPHN</name>
<dbReference type="Proteomes" id="UP000623067">
    <property type="component" value="Unassembled WGS sequence"/>
</dbReference>
<reference evidence="3" key="2">
    <citation type="submission" date="2020-09" db="EMBL/GenBank/DDBJ databases">
        <authorList>
            <person name="Sun Q."/>
            <person name="Zhou Y."/>
        </authorList>
    </citation>
    <scope>NUCLEOTIDE SEQUENCE</scope>
    <source>
        <strain evidence="3">CGMCC 1.15330</strain>
    </source>
</reference>
<evidence type="ECO:0000313" key="4">
    <source>
        <dbReference type="Proteomes" id="UP000623067"/>
    </source>
</evidence>
<accession>A0A916TBT3</accession>
<organism evidence="3 4">
    <name type="scientific">Sphingomonas metalli</name>
    <dbReference type="NCBI Taxonomy" id="1779358"/>
    <lineage>
        <taxon>Bacteria</taxon>
        <taxon>Pseudomonadati</taxon>
        <taxon>Pseudomonadota</taxon>
        <taxon>Alphaproteobacteria</taxon>
        <taxon>Sphingomonadales</taxon>
        <taxon>Sphingomonadaceae</taxon>
        <taxon>Sphingomonas</taxon>
    </lineage>
</organism>
<feature type="region of interest" description="Disordered" evidence="1">
    <location>
        <begin position="1"/>
        <end position="29"/>
    </location>
</feature>
<feature type="compositionally biased region" description="Low complexity" evidence="1">
    <location>
        <begin position="68"/>
        <end position="78"/>
    </location>
</feature>
<proteinExistence type="predicted"/>
<dbReference type="AlphaFoldDB" id="A0A916TBT3"/>